<keyword evidence="2" id="KW-1133">Transmembrane helix</keyword>
<reference evidence="4 5" key="1">
    <citation type="submission" date="2017-11" db="EMBL/GenBank/DDBJ databases">
        <title>De novo assembly and phasing of dikaryotic genomes from two isolates of Puccinia coronata f. sp. avenae, the causal agent of oat crown rust.</title>
        <authorList>
            <person name="Miller M.E."/>
            <person name="Zhang Y."/>
            <person name="Omidvar V."/>
            <person name="Sperschneider J."/>
            <person name="Schwessinger B."/>
            <person name="Raley C."/>
            <person name="Palmer J.M."/>
            <person name="Garnica D."/>
            <person name="Upadhyaya N."/>
            <person name="Rathjen J."/>
            <person name="Taylor J.M."/>
            <person name="Park R.F."/>
            <person name="Dodds P.N."/>
            <person name="Hirsch C.D."/>
            <person name="Kianian S.F."/>
            <person name="Figueroa M."/>
        </authorList>
    </citation>
    <scope>NUCLEOTIDE SEQUENCE [LARGE SCALE GENOMIC DNA]</scope>
    <source>
        <strain evidence="4">12SD80</strain>
    </source>
</reference>
<proteinExistence type="predicted"/>
<evidence type="ECO:0000256" key="2">
    <source>
        <dbReference type="SAM" id="Phobius"/>
    </source>
</evidence>
<feature type="domain" description="DUF3533" evidence="3">
    <location>
        <begin position="94"/>
        <end position="458"/>
    </location>
</feature>
<evidence type="ECO:0000259" key="3">
    <source>
        <dbReference type="Pfam" id="PF12051"/>
    </source>
</evidence>
<dbReference type="GO" id="GO:0016020">
    <property type="term" value="C:membrane"/>
    <property type="evidence" value="ECO:0007669"/>
    <property type="project" value="TreeGrafter"/>
</dbReference>
<organism evidence="4 5">
    <name type="scientific">Puccinia coronata f. sp. avenae</name>
    <dbReference type="NCBI Taxonomy" id="200324"/>
    <lineage>
        <taxon>Eukaryota</taxon>
        <taxon>Fungi</taxon>
        <taxon>Dikarya</taxon>
        <taxon>Basidiomycota</taxon>
        <taxon>Pucciniomycotina</taxon>
        <taxon>Pucciniomycetes</taxon>
        <taxon>Pucciniales</taxon>
        <taxon>Pucciniaceae</taxon>
        <taxon>Puccinia</taxon>
    </lineage>
</organism>
<evidence type="ECO:0000256" key="1">
    <source>
        <dbReference type="SAM" id="MobiDB-lite"/>
    </source>
</evidence>
<evidence type="ECO:0000313" key="4">
    <source>
        <dbReference type="EMBL" id="PLW35240.1"/>
    </source>
</evidence>
<feature type="region of interest" description="Disordered" evidence="1">
    <location>
        <begin position="28"/>
        <end position="49"/>
    </location>
</feature>
<feature type="transmembrane region" description="Helical" evidence="2">
    <location>
        <begin position="360"/>
        <end position="379"/>
    </location>
</feature>
<protein>
    <recommendedName>
        <fullName evidence="3">DUF3533 domain-containing protein</fullName>
    </recommendedName>
</protein>
<comment type="caution">
    <text evidence="4">The sequence shown here is derived from an EMBL/GenBank/DDBJ whole genome shotgun (WGS) entry which is preliminary data.</text>
</comment>
<dbReference type="EMBL" id="PGCI01000182">
    <property type="protein sequence ID" value="PLW35240.1"/>
    <property type="molecule type" value="Genomic_DNA"/>
</dbReference>
<dbReference type="PANTHER" id="PTHR34814">
    <property type="entry name" value="NITROSOGUANIDINE RESISTANCE PROTEIN SNG1"/>
    <property type="match status" value="1"/>
</dbReference>
<dbReference type="InterPro" id="IPR022703">
    <property type="entry name" value="DUF3533"/>
</dbReference>
<evidence type="ECO:0000313" key="5">
    <source>
        <dbReference type="Proteomes" id="UP000235392"/>
    </source>
</evidence>
<dbReference type="AlphaFoldDB" id="A0A2N5UBW3"/>
<feature type="transmembrane region" description="Helical" evidence="2">
    <location>
        <begin position="284"/>
        <end position="306"/>
    </location>
</feature>
<sequence length="483" mass="54112">MACKDSPPSDFSPLSDCVIEEASTRDSISNHDGFLNEKAPNTSQPSKDLTMDRYLETPTIVIPDPTFRCDFFASELQSERRAYIRAVALSTLGTALVIISVLSIYWGTLWKLDERAYKLRGVVVDFDQGDVGQAVQRASQGLTGSSRQITWTVENPSAFKDPSSVAQLVLDERYWVAIVVQPGCTDNLRKAISSVDSNYNGTAAVSVYVSQGRQEQAYSLFLSPQLREVLQAAQLSFRNQNAQSLSHSNFNLTNVMQNAPQTILDPFDFQVIDLRPFDVPVTTALTAIGLIYVAFAALVACTHSLQARKQLGLNDKLTLTSLLKVRICSPLIAYFWLSFSYALLSVFFHVPFGRFRGAGGFPLCWIMFFLGMSALGLTIEVVTVILTPQYVSYFMIFWIIWNISVCYLPIDVLPSIYAYAHMAPFYNIGRAARNIILDGKNELLINFAVLLAWTIISIINIILCELWKRRKLINFRNRKTSHA</sequence>
<gene>
    <name evidence="4" type="ORF">PCASD_08617</name>
</gene>
<dbReference type="PANTHER" id="PTHR34814:SF1">
    <property type="entry name" value="NITROSOGUANIDINE RESISTANCE PROTEIN SNG1"/>
    <property type="match status" value="1"/>
</dbReference>
<dbReference type="Proteomes" id="UP000235392">
    <property type="component" value="Unassembled WGS sequence"/>
</dbReference>
<accession>A0A2N5UBW3</accession>
<feature type="transmembrane region" description="Helical" evidence="2">
    <location>
        <begin position="82"/>
        <end position="106"/>
    </location>
</feature>
<keyword evidence="2" id="KW-0812">Transmembrane</keyword>
<feature type="transmembrane region" description="Helical" evidence="2">
    <location>
        <begin position="391"/>
        <end position="410"/>
    </location>
</feature>
<feature type="transmembrane region" description="Helical" evidence="2">
    <location>
        <begin position="443"/>
        <end position="467"/>
    </location>
</feature>
<keyword evidence="2" id="KW-0472">Membrane</keyword>
<name>A0A2N5UBW3_9BASI</name>
<dbReference type="InterPro" id="IPR053001">
    <property type="entry name" value="MNNG_permease-like"/>
</dbReference>
<feature type="transmembrane region" description="Helical" evidence="2">
    <location>
        <begin position="327"/>
        <end position="348"/>
    </location>
</feature>
<dbReference type="Pfam" id="PF12051">
    <property type="entry name" value="DUF3533"/>
    <property type="match status" value="1"/>
</dbReference>